<name>A0A218YYY1_9HELO</name>
<dbReference type="GO" id="GO:0061982">
    <property type="term" value="P:meiosis I cell cycle process"/>
    <property type="evidence" value="ECO:0007669"/>
    <property type="project" value="UniProtKB-ARBA"/>
</dbReference>
<dbReference type="GO" id="GO:0006310">
    <property type="term" value="P:DNA recombination"/>
    <property type="evidence" value="ECO:0007669"/>
    <property type="project" value="UniProtKB-ARBA"/>
</dbReference>
<dbReference type="STRING" id="503106.A0A218YYY1"/>
<feature type="compositionally biased region" description="Low complexity" evidence="1">
    <location>
        <begin position="55"/>
        <end position="73"/>
    </location>
</feature>
<feature type="region of interest" description="Disordered" evidence="1">
    <location>
        <begin position="674"/>
        <end position="695"/>
    </location>
</feature>
<dbReference type="GO" id="GO:0005524">
    <property type="term" value="F:ATP binding"/>
    <property type="evidence" value="ECO:0007669"/>
    <property type="project" value="InterPro"/>
</dbReference>
<dbReference type="PANTHER" id="PTHR42345:SF1">
    <property type="entry name" value="VTC DOMAIN-CONTAINING PROTEIN"/>
    <property type="match status" value="1"/>
</dbReference>
<protein>
    <recommendedName>
        <fullName evidence="2">RecA family profile 1 domain-containing protein</fullName>
    </recommendedName>
</protein>
<dbReference type="InterPro" id="IPR003593">
    <property type="entry name" value="AAA+_ATPase"/>
</dbReference>
<dbReference type="SUPFAM" id="SSF52540">
    <property type="entry name" value="P-loop containing nucleoside triphosphate hydrolases"/>
    <property type="match status" value="1"/>
</dbReference>
<dbReference type="SMART" id="SM00382">
    <property type="entry name" value="AAA"/>
    <property type="match status" value="1"/>
</dbReference>
<dbReference type="PRINTS" id="PR01874">
    <property type="entry name" value="DNAREPAIRADA"/>
</dbReference>
<dbReference type="GO" id="GO:0006281">
    <property type="term" value="P:DNA repair"/>
    <property type="evidence" value="ECO:0007669"/>
    <property type="project" value="InterPro"/>
</dbReference>
<evidence type="ECO:0000313" key="3">
    <source>
        <dbReference type="EMBL" id="OWP00858.1"/>
    </source>
</evidence>
<dbReference type="GO" id="GO:0140664">
    <property type="term" value="F:ATP-dependent DNA damage sensor activity"/>
    <property type="evidence" value="ECO:0007669"/>
    <property type="project" value="InterPro"/>
</dbReference>
<dbReference type="PANTHER" id="PTHR42345">
    <property type="entry name" value="TPR_REGION DOMAIN-CONTAINING PROTEIN"/>
    <property type="match status" value="1"/>
</dbReference>
<gene>
    <name evidence="3" type="ORF">B2J93_2551</name>
</gene>
<comment type="caution">
    <text evidence="3">The sequence shown here is derived from an EMBL/GenBank/DDBJ whole genome shotgun (WGS) entry which is preliminary data.</text>
</comment>
<dbReference type="InterPro" id="IPR027417">
    <property type="entry name" value="P-loop_NTPase"/>
</dbReference>
<proteinExistence type="predicted"/>
<feature type="compositionally biased region" description="Basic and acidic residues" evidence="1">
    <location>
        <begin position="16"/>
        <end position="44"/>
    </location>
</feature>
<dbReference type="InterPro" id="IPR013632">
    <property type="entry name" value="Rad51_C"/>
</dbReference>
<dbReference type="AlphaFoldDB" id="A0A218YYY1"/>
<evidence type="ECO:0000259" key="2">
    <source>
        <dbReference type="PROSITE" id="PS50162"/>
    </source>
</evidence>
<feature type="region of interest" description="Disordered" evidence="1">
    <location>
        <begin position="965"/>
        <end position="1015"/>
    </location>
</feature>
<feature type="compositionally biased region" description="Low complexity" evidence="1">
    <location>
        <begin position="990"/>
        <end position="1005"/>
    </location>
</feature>
<dbReference type="OrthoDB" id="6493944at2759"/>
<reference evidence="3 4" key="1">
    <citation type="submission" date="2017-04" db="EMBL/GenBank/DDBJ databases">
        <title>Draft genome sequence of Marssonina coronaria NL1: causal agent of apple blotch.</title>
        <authorList>
            <person name="Cheng Q."/>
        </authorList>
    </citation>
    <scope>NUCLEOTIDE SEQUENCE [LARGE SCALE GENOMIC DNA]</scope>
    <source>
        <strain evidence="3 4">NL1</strain>
    </source>
</reference>
<dbReference type="InParanoid" id="A0A218YYY1"/>
<dbReference type="Pfam" id="PF08423">
    <property type="entry name" value="Rad51"/>
    <property type="match status" value="1"/>
</dbReference>
<dbReference type="Gene3D" id="3.40.50.300">
    <property type="entry name" value="P-loop containing nucleotide triphosphate hydrolases"/>
    <property type="match status" value="1"/>
</dbReference>
<organism evidence="3 4">
    <name type="scientific">Diplocarpon coronariae</name>
    <dbReference type="NCBI Taxonomy" id="2795749"/>
    <lineage>
        <taxon>Eukaryota</taxon>
        <taxon>Fungi</taxon>
        <taxon>Dikarya</taxon>
        <taxon>Ascomycota</taxon>
        <taxon>Pezizomycotina</taxon>
        <taxon>Leotiomycetes</taxon>
        <taxon>Helotiales</taxon>
        <taxon>Drepanopezizaceae</taxon>
        <taxon>Diplocarpon</taxon>
    </lineage>
</organism>
<evidence type="ECO:0000256" key="1">
    <source>
        <dbReference type="SAM" id="MobiDB-lite"/>
    </source>
</evidence>
<dbReference type="Proteomes" id="UP000242519">
    <property type="component" value="Unassembled WGS sequence"/>
</dbReference>
<evidence type="ECO:0000313" key="4">
    <source>
        <dbReference type="Proteomes" id="UP000242519"/>
    </source>
</evidence>
<dbReference type="GO" id="GO:0003677">
    <property type="term" value="F:DNA binding"/>
    <property type="evidence" value="ECO:0007669"/>
    <property type="project" value="InterPro"/>
</dbReference>
<dbReference type="EMBL" id="MZNU01000302">
    <property type="protein sequence ID" value="OWP00858.1"/>
    <property type="molecule type" value="Genomic_DNA"/>
</dbReference>
<dbReference type="PROSITE" id="PS50162">
    <property type="entry name" value="RECA_2"/>
    <property type="match status" value="1"/>
</dbReference>
<sequence length="1140" mass="125962">MSEAKRKILGLFRSRSAAEKPQDASRTYTDREEAERTHRRERPSTAHSSRHRPRPQSSHVSRSKSSPSSRRPSGVYLGSPMGASPSPATAPKPLTEWPPPRYMRHETLSQARALELIASGAPVFKGIRRSIPHAADDYYHLYAACEGNGGIGTDRGEVYTEAFAAYSLKLLGTRHPDHPWETLEQPSMAFCYGASPGTTTLNQWVSLSGKINPALELRDPGIIPREVELSTILERLIFLERGFEEEYEDLMYKNLYRNLLRDPDRLLHPHRAMEKQISDLIMVLSRKEWIDFSRLENQVVAKFFANAKYTEDGRYKLFFHQLLLSMELYLRIQSKQHSEYAKAKLVAQLPPCIMWDLALARRWKECMSIEKFESGRNPETIRFHLLSKKVQVKALRKFARAMKWPNLSRVDGVLKERDADATPLEDRSSDAMSYFTGVILPGSTLPWLIMNSLIDCDGDAGGNVLAALTHMHPHSGFQYGGQTYWSSTSIVGKVLAPTCREIGGWIGPSRPAPDLLRIQIARIRQRRPKQRLTVSDVGSMTERSDCLGPPSDRYPVSEYQLILPENDPYLVVNTIRIEKLALKSVSPSPASTSLSRSTSHSRYKDKPVTYDAAVQFAIDGKSWPLRLSYDVSFISAYPCSRGPHPLFFDYVYKAVKIDELLTVRDWGGLNMNINPGSNRGSPLREAGEGGADDEEEDEETVLTVEAFGVADNEVLARAWCSHWGLSAIIADIERTCAVLDALQESLGVKENGGATQEHSLLRLSGEDLVNSWNTISTLDDDLDHALGGGIPTGHITEVAGESGAGKTQFLLTLLLAAQLPAPHGLSSSALYISTEGALPTRRLAQILCSHPVLIAADPKPTLDSIISIVTPDLESQDHILRFQVPVAVRRHSIRLIILDSVAANYRAEFGPPGAGVAQVHTGGASMAQRSSELVKLGQLLRGLAREHNLAIVVANQVADRFSGGIGGSGPILRRTTRSSPLARRSGQGGTTPDSSTPTPSTPAGSEFGTTPFMSTADPMLLDHQHRWFTGWGDEPSPSHLAMESLKTPSLGMIWTTQISCRIALVKRPVYGPGLVGDSEDERGEPVIRKWRRWMKVVFAPHAAPSGPGVRDAVEFVIRGEGLASTKQKEKGHSDEYVDQF</sequence>
<dbReference type="InterPro" id="IPR020588">
    <property type="entry name" value="RecA_ATP-bd"/>
</dbReference>
<feature type="region of interest" description="Disordered" evidence="1">
    <location>
        <begin position="1"/>
        <end position="99"/>
    </location>
</feature>
<feature type="domain" description="RecA family profile 1" evidence="2">
    <location>
        <begin position="771"/>
        <end position="957"/>
    </location>
</feature>
<keyword evidence="4" id="KW-1185">Reference proteome</keyword>
<accession>A0A218YYY1</accession>